<dbReference type="InParanoid" id="G8JT55"/>
<dbReference type="AlphaFoldDB" id="G8JT55"/>
<dbReference type="OMA" id="EMYMHAL"/>
<feature type="compositionally biased region" description="Pro residues" evidence="1">
    <location>
        <begin position="816"/>
        <end position="833"/>
    </location>
</feature>
<feature type="region of interest" description="Disordered" evidence="1">
    <location>
        <begin position="446"/>
        <end position="495"/>
    </location>
</feature>
<name>G8JT55_ERECY</name>
<feature type="region of interest" description="Disordered" evidence="1">
    <location>
        <begin position="702"/>
        <end position="873"/>
    </location>
</feature>
<feature type="compositionally biased region" description="Basic and acidic residues" evidence="1">
    <location>
        <begin position="468"/>
        <end position="482"/>
    </location>
</feature>
<feature type="compositionally biased region" description="Basic and acidic residues" evidence="1">
    <location>
        <begin position="375"/>
        <end position="421"/>
    </location>
</feature>
<protein>
    <submittedName>
        <fullName evidence="2">Uncharacterized protein</fullName>
    </submittedName>
</protein>
<dbReference type="Proteomes" id="UP000006790">
    <property type="component" value="Chromosome 4"/>
</dbReference>
<dbReference type="EMBL" id="CP002500">
    <property type="protein sequence ID" value="AET39208.1"/>
    <property type="molecule type" value="Genomic_DNA"/>
</dbReference>
<accession>G8JT55</accession>
<dbReference type="RefSeq" id="XP_003646025.1">
    <property type="nucleotide sequence ID" value="XM_003645977.1"/>
</dbReference>
<feature type="region of interest" description="Disordered" evidence="1">
    <location>
        <begin position="342"/>
        <end position="434"/>
    </location>
</feature>
<evidence type="ECO:0000256" key="1">
    <source>
        <dbReference type="SAM" id="MobiDB-lite"/>
    </source>
</evidence>
<feature type="compositionally biased region" description="Pro residues" evidence="1">
    <location>
        <begin position="738"/>
        <end position="764"/>
    </location>
</feature>
<feature type="compositionally biased region" description="Low complexity" evidence="1">
    <location>
        <begin position="230"/>
        <end position="239"/>
    </location>
</feature>
<dbReference type="HOGENOM" id="CLU_329008_0_0_1"/>
<dbReference type="GeneID" id="11469327"/>
<organism evidence="2 3">
    <name type="scientific">Eremothecium cymbalariae (strain CBS 270.75 / DBVPG 7215 / KCTC 17166 / NRRL Y-17582)</name>
    <name type="common">Yeast</name>
    <dbReference type="NCBI Taxonomy" id="931890"/>
    <lineage>
        <taxon>Eukaryota</taxon>
        <taxon>Fungi</taxon>
        <taxon>Dikarya</taxon>
        <taxon>Ascomycota</taxon>
        <taxon>Saccharomycotina</taxon>
        <taxon>Saccharomycetes</taxon>
        <taxon>Saccharomycetales</taxon>
        <taxon>Saccharomycetaceae</taxon>
        <taxon>Eremothecium</taxon>
    </lineage>
</organism>
<gene>
    <name evidence="2" type="ordered locus">Ecym_4129</name>
</gene>
<reference evidence="3" key="1">
    <citation type="journal article" date="2012" name="G3 (Bethesda)">
        <title>Pichia sorbitophila, an interspecies yeast hybrid reveals early steps of genome resolution following polyploidization.</title>
        <authorList>
            <person name="Leh Louis V."/>
            <person name="Despons L."/>
            <person name="Friedrich A."/>
            <person name="Martin T."/>
            <person name="Durrens P."/>
            <person name="Casaregola S."/>
            <person name="Neuveglise C."/>
            <person name="Fairhead C."/>
            <person name="Marck C."/>
            <person name="Cruz J.A."/>
            <person name="Straub M.L."/>
            <person name="Kugler V."/>
            <person name="Sacerdot C."/>
            <person name="Uzunov Z."/>
            <person name="Thierry A."/>
            <person name="Weiss S."/>
            <person name="Bleykasten C."/>
            <person name="De Montigny J."/>
            <person name="Jacques N."/>
            <person name="Jung P."/>
            <person name="Lemaire M."/>
            <person name="Mallet S."/>
            <person name="Morel G."/>
            <person name="Richard G.F."/>
            <person name="Sarkar A."/>
            <person name="Savel G."/>
            <person name="Schacherer J."/>
            <person name="Seret M.L."/>
            <person name="Talla E."/>
            <person name="Samson G."/>
            <person name="Jubin C."/>
            <person name="Poulain J."/>
            <person name="Vacherie B."/>
            <person name="Barbe V."/>
            <person name="Pelletier E."/>
            <person name="Sherman D.J."/>
            <person name="Westhof E."/>
            <person name="Weissenbach J."/>
            <person name="Baret P.V."/>
            <person name="Wincker P."/>
            <person name="Gaillardin C."/>
            <person name="Dujon B."/>
            <person name="Souciet J.L."/>
        </authorList>
    </citation>
    <scope>NUCLEOTIDE SEQUENCE [LARGE SCALE GENOMIC DNA]</scope>
    <source>
        <strain evidence="3">CBS 270.75 / DBVPG 7215 / KCTC 17166 / NRRL Y-17582</strain>
    </source>
</reference>
<sequence length="873" mass="96604">MIRFPLQKKRTSARQVPDLSRYQQFYKEDESQGYATSNRLSADAASIASLRPPGIIGADVMSGRAHSFTSDRSSYLGSIRPRTYSMTSDRRANSMRSADLRVGSGKSAIAGGGQANSITVKTTEVKDFQGRTKSVTKQTVRRLNGMEVVETTTTTTTIADGEFDKDFEDFAGDFTNKKHSGPGKSLHHNTYLKSGLSPDIEGIVEEEDVTSGEDADTKESIFSITRDIGGRQQQQVRQPVDTRKKPKSRDSVRFAAPIKGINVKPIIKRPAAQDGISAPKKQHRIHFQDVTPPPSPEKMTTKTKTMATKKKMTEQEMYMHALDAARKKVYGDIDGKAAEMSKSMKKSTMSQRMTLRDDVVSPSKQSPTTPVALESTKKTKDQERWEKREAERRRKEMEWQKREEEKKQMKEMEKERKERLQQNKRLRTSSKRQGISNKKFFSFIEFPKKTPAKKESSSTSSKPLAQEVQRKYTSRSEEHVPKLDVVSSDNSSFSSDIGDGLQLGNMENEMYAKAVQVAMKKYQMTSDERLKSSSILEQPKQILTPVTSSNLSHQGPEEKYYQPIKGSTNEGLLEQPPSIVFPNDNAISEVISEPSLSRKASFIEKLLKFSTEKYGYQPRRSFSSANRQQIFTDLDDEIPPLPDIPLVDPSMGDGGSQQVLVDNVSDNEVPLVQDPAPQPVVKSVEEPVEKLLAESVEKLTIIDPPPPIRASPHAGSPRASPVAYPAADPCLVRSSPIEPTPPVSGTPEATPPIMVPSPNAPPTRAPGYDEPMILNNTSSVSNLGEGKAVQPNLTESSPAPLQRHSEPPMAAATAPDEPPTQPARPLATPPPPHATQEQRTPAKHISPATPTKKKSFLARLFSRKHATDSHTSK</sequence>
<proteinExistence type="predicted"/>
<keyword evidence="3" id="KW-1185">Reference proteome</keyword>
<evidence type="ECO:0000313" key="3">
    <source>
        <dbReference type="Proteomes" id="UP000006790"/>
    </source>
</evidence>
<feature type="compositionally biased region" description="Low complexity" evidence="1">
    <location>
        <begin position="484"/>
        <end position="495"/>
    </location>
</feature>
<dbReference type="eggNOG" id="ENOG502RZHH">
    <property type="taxonomic scope" value="Eukaryota"/>
</dbReference>
<dbReference type="KEGG" id="erc:Ecym_4129"/>
<dbReference type="OrthoDB" id="4069015at2759"/>
<feature type="region of interest" description="Disordered" evidence="1">
    <location>
        <begin position="229"/>
        <end position="250"/>
    </location>
</feature>
<feature type="region of interest" description="Disordered" evidence="1">
    <location>
        <begin position="277"/>
        <end position="302"/>
    </location>
</feature>
<feature type="compositionally biased region" description="Basic residues" evidence="1">
    <location>
        <begin position="851"/>
        <end position="864"/>
    </location>
</feature>
<feature type="compositionally biased region" description="Basic and acidic residues" evidence="1">
    <location>
        <begin position="240"/>
        <end position="250"/>
    </location>
</feature>
<evidence type="ECO:0000313" key="2">
    <source>
        <dbReference type="EMBL" id="AET39208.1"/>
    </source>
</evidence>
<feature type="compositionally biased region" description="Basic and acidic residues" evidence="1">
    <location>
        <begin position="446"/>
        <end position="456"/>
    </location>
</feature>